<keyword evidence="2" id="KW-1185">Reference proteome</keyword>
<evidence type="ECO:0000313" key="2">
    <source>
        <dbReference type="Proteomes" id="UP000321328"/>
    </source>
</evidence>
<proteinExistence type="predicted"/>
<evidence type="ECO:0000313" key="1">
    <source>
        <dbReference type="EMBL" id="GEL19326.1"/>
    </source>
</evidence>
<dbReference type="AlphaFoldDB" id="A0A511D3G0"/>
<gene>
    <name evidence="1" type="ORF">PA7_31630</name>
</gene>
<accession>A0A511D3G0</accession>
<protein>
    <submittedName>
        <fullName evidence="1">Uncharacterized protein</fullName>
    </submittedName>
</protein>
<dbReference type="RefSeq" id="WP_037057285.1">
    <property type="nucleotide sequence ID" value="NZ_AUII01000012.1"/>
</dbReference>
<sequence length="172" mass="18625">MTTADHDFASIDELLDWACADPPRSRSWWSAPAGPGITAAISPWGEVHTWVPQVSAYSVDHGPTLSVSSDDRRHSVPVDLVDLADRAALEARIAAAVERVRIEQDASAPEVMRQLGEAARRFEQLCADTRSAQAERDRLIVAARADGIPAAAVAERARVAYSRVYQIAPGAR</sequence>
<reference evidence="1 2" key="1">
    <citation type="submission" date="2019-07" db="EMBL/GenBank/DDBJ databases">
        <title>Whole genome shotgun sequence of Pseudonocardia asaccharolytica NBRC 16224.</title>
        <authorList>
            <person name="Hosoyama A."/>
            <person name="Uohara A."/>
            <person name="Ohji S."/>
            <person name="Ichikawa N."/>
        </authorList>
    </citation>
    <scope>NUCLEOTIDE SEQUENCE [LARGE SCALE GENOMIC DNA]</scope>
    <source>
        <strain evidence="1 2">NBRC 16224</strain>
    </source>
</reference>
<organism evidence="1 2">
    <name type="scientific">Pseudonocardia asaccharolytica DSM 44247 = NBRC 16224</name>
    <dbReference type="NCBI Taxonomy" id="1123024"/>
    <lineage>
        <taxon>Bacteria</taxon>
        <taxon>Bacillati</taxon>
        <taxon>Actinomycetota</taxon>
        <taxon>Actinomycetes</taxon>
        <taxon>Pseudonocardiales</taxon>
        <taxon>Pseudonocardiaceae</taxon>
        <taxon>Pseudonocardia</taxon>
    </lineage>
</organism>
<name>A0A511D3G0_9PSEU</name>
<dbReference type="STRING" id="1123024.GCA_000423625_02857"/>
<comment type="caution">
    <text evidence="1">The sequence shown here is derived from an EMBL/GenBank/DDBJ whole genome shotgun (WGS) entry which is preliminary data.</text>
</comment>
<dbReference type="EMBL" id="BJVI01000035">
    <property type="protein sequence ID" value="GEL19326.1"/>
    <property type="molecule type" value="Genomic_DNA"/>
</dbReference>
<dbReference type="Proteomes" id="UP000321328">
    <property type="component" value="Unassembled WGS sequence"/>
</dbReference>